<evidence type="ECO:0000256" key="1">
    <source>
        <dbReference type="SAM" id="MobiDB-lite"/>
    </source>
</evidence>
<feature type="region of interest" description="Disordered" evidence="1">
    <location>
        <begin position="201"/>
        <end position="223"/>
    </location>
</feature>
<comment type="caution">
    <text evidence="2">The sequence shown here is derived from an EMBL/GenBank/DDBJ whole genome shotgun (WGS) entry which is preliminary data.</text>
</comment>
<reference evidence="2" key="1">
    <citation type="journal article" date="2022" name="Int. J. Mol. Sci.">
        <title>Draft Genome of Tanacetum Coccineum: Genomic Comparison of Closely Related Tanacetum-Family Plants.</title>
        <authorList>
            <person name="Yamashiro T."/>
            <person name="Shiraishi A."/>
            <person name="Nakayama K."/>
            <person name="Satake H."/>
        </authorList>
    </citation>
    <scope>NUCLEOTIDE SEQUENCE</scope>
</reference>
<keyword evidence="3" id="KW-1185">Reference proteome</keyword>
<organism evidence="2 3">
    <name type="scientific">Tanacetum coccineum</name>
    <dbReference type="NCBI Taxonomy" id="301880"/>
    <lineage>
        <taxon>Eukaryota</taxon>
        <taxon>Viridiplantae</taxon>
        <taxon>Streptophyta</taxon>
        <taxon>Embryophyta</taxon>
        <taxon>Tracheophyta</taxon>
        <taxon>Spermatophyta</taxon>
        <taxon>Magnoliopsida</taxon>
        <taxon>eudicotyledons</taxon>
        <taxon>Gunneridae</taxon>
        <taxon>Pentapetalae</taxon>
        <taxon>asterids</taxon>
        <taxon>campanulids</taxon>
        <taxon>Asterales</taxon>
        <taxon>Asteraceae</taxon>
        <taxon>Asteroideae</taxon>
        <taxon>Anthemideae</taxon>
        <taxon>Anthemidinae</taxon>
        <taxon>Tanacetum</taxon>
    </lineage>
</organism>
<feature type="region of interest" description="Disordered" evidence="1">
    <location>
        <begin position="613"/>
        <end position="690"/>
    </location>
</feature>
<feature type="compositionally biased region" description="Acidic residues" evidence="1">
    <location>
        <begin position="262"/>
        <end position="300"/>
    </location>
</feature>
<dbReference type="EMBL" id="BQNB010017520">
    <property type="protein sequence ID" value="GJT64148.1"/>
    <property type="molecule type" value="Genomic_DNA"/>
</dbReference>
<accession>A0ABQ5FMG3</accession>
<proteinExistence type="predicted"/>
<sequence length="1059" mass="120865">MPQICPNLPGQKFVDPPFEEEILTFIRELGYPGDINSLFDVKVDTLYQPWRTFGTIINKCLSGKETGLDQLCLSRAQIIWGMYNQKKVDYVYLLCEDLVYQIENKVSKKNRDMYYPRFTKVIINHFMPKDQSIPRRNKVDWHMANDDPILITMTFIPKHETVQKYGAIIPNTLTNQAMKQSDKYKTYHDFATGKAIPKPKYVRRSTRENTNQAPTASPGKRLKATAKVAKSGKKKLSAQGLVTLSEIALSEAEQMKIKSSNEDDDDEVSFSQDDDDNADNEDDDGQDDDNEQTESDNDGEDFVHPKFSIHDEEERQDEEDKDEEGSDLRVQTPSHFETTNDETYDDVTQGDNVEGEELDDEDTNEKADMNELYMDVNVNLEGRVTEMTDALLANSSSVSSGFISNMLNLNPDTGIDSILNLNNESTSLVDVPVTSNVEMPLSSVTTLPPPPIPLFEDRVKALEDDFSELKQTNLFAKAVSSILGIVDTYLANKMNEAVKIAVQLQSDRLRSEAQADNEDFINKIDENIIDKLVNDQLKAEVLIHSSNEAKTSHVIAANLSELELKKILIDKMENNKSIDRSVQHKTLYKALVDAYGIDKDILATYGDSVTFKRRRDDEDEDEEPSAGSNQGSKRRRAGKEPESTSAPKKNTSKSTGKSKEGSKSHQKSTDKSAQAEEPIHTVEDLEEPANQEFNTGYTEDQHVDETTQFPDCNLARKEDPCESFNELMDTPLDFSAFVLNRLKVDTLNPELLVDPTFELLKGSCKSLVELEYFLEEVCKATTDQLDWNNPEGQQYPHDLRKPLPLIPNSRGRRVIPFDNFINNDLAYLSGDVSSRTYATSVTKTKAADYGHIKWIEDLVPNTMWINRECARDVYSRHIILAVTKLKIVNWHNYKHLDWITVHRNDDKLYTFKEGSYNRLRLQDIEDMLLLLVQGKLTNLNVEERLALGVSLRMFTRSIVLRRCVEDLQLGVESYQKKLNLTRSDTCRSDLKCKLAYTTYSNPRGFIYQNKDKKNRLMCNDELYKFSDSTLNDVRSTLDDILKRIRMKCLPQTVWRNVDK</sequence>
<feature type="compositionally biased region" description="Acidic residues" evidence="1">
    <location>
        <begin position="353"/>
        <end position="363"/>
    </location>
</feature>
<feature type="compositionally biased region" description="Basic and acidic residues" evidence="1">
    <location>
        <begin position="657"/>
        <end position="683"/>
    </location>
</feature>
<protein>
    <submittedName>
        <fullName evidence="2">Uncharacterized protein</fullName>
    </submittedName>
</protein>
<name>A0ABQ5FMG3_9ASTR</name>
<feature type="compositionally biased region" description="Basic and acidic residues" evidence="1">
    <location>
        <begin position="301"/>
        <end position="313"/>
    </location>
</feature>
<reference evidence="2" key="2">
    <citation type="submission" date="2022-01" db="EMBL/GenBank/DDBJ databases">
        <authorList>
            <person name="Yamashiro T."/>
            <person name="Shiraishi A."/>
            <person name="Satake H."/>
            <person name="Nakayama K."/>
        </authorList>
    </citation>
    <scope>NUCLEOTIDE SEQUENCE</scope>
</reference>
<feature type="compositionally biased region" description="Acidic residues" evidence="1">
    <location>
        <begin position="314"/>
        <end position="325"/>
    </location>
</feature>
<gene>
    <name evidence="2" type="ORF">Tco_1015628</name>
</gene>
<feature type="region of interest" description="Disordered" evidence="1">
    <location>
        <begin position="256"/>
        <end position="367"/>
    </location>
</feature>
<dbReference type="Proteomes" id="UP001151760">
    <property type="component" value="Unassembled WGS sequence"/>
</dbReference>
<evidence type="ECO:0000313" key="3">
    <source>
        <dbReference type="Proteomes" id="UP001151760"/>
    </source>
</evidence>
<evidence type="ECO:0000313" key="2">
    <source>
        <dbReference type="EMBL" id="GJT64148.1"/>
    </source>
</evidence>